<protein>
    <submittedName>
        <fullName evidence="2">Uncharacterized protein</fullName>
    </submittedName>
</protein>
<dbReference type="Proteomes" id="UP001304683">
    <property type="component" value="Chromosome"/>
</dbReference>
<reference evidence="2 3" key="1">
    <citation type="submission" date="2023-08" db="EMBL/GenBank/DDBJ databases">
        <title>Genome sequence of Thermaerobacter compostii strain Ins1, a spore-forming filamentous bacterium isolated from a deep geothermal reservoir.</title>
        <authorList>
            <person name="Bregnard D."/>
            <person name="Gonzalez D."/>
            <person name="Junier P."/>
        </authorList>
    </citation>
    <scope>NUCLEOTIDE SEQUENCE [LARGE SCALE GENOMIC DNA]</scope>
    <source>
        <strain evidence="2 3">Ins1</strain>
    </source>
</reference>
<accession>A0ABZ0QQ54</accession>
<evidence type="ECO:0000313" key="3">
    <source>
        <dbReference type="Proteomes" id="UP001304683"/>
    </source>
</evidence>
<sequence>MAAAKTPSKAHRWFLQLEAHPAARLRGAVVGLAAATTASVVLLVAVLEHVASPWLRAPLVLVTGGLMSAAALGLGAALYELRYRQRASAGNAATDRTA</sequence>
<keyword evidence="1" id="KW-1133">Transmembrane helix</keyword>
<proteinExistence type="predicted"/>
<evidence type="ECO:0000313" key="2">
    <source>
        <dbReference type="EMBL" id="WPD19632.1"/>
    </source>
</evidence>
<feature type="transmembrane region" description="Helical" evidence="1">
    <location>
        <begin position="27"/>
        <end position="47"/>
    </location>
</feature>
<feature type="transmembrane region" description="Helical" evidence="1">
    <location>
        <begin position="59"/>
        <end position="79"/>
    </location>
</feature>
<organism evidence="2 3">
    <name type="scientific">Thermaerobacter composti</name>
    <dbReference type="NCBI Taxonomy" id="554949"/>
    <lineage>
        <taxon>Bacteria</taxon>
        <taxon>Bacillati</taxon>
        <taxon>Bacillota</taxon>
        <taxon>Clostridia</taxon>
        <taxon>Eubacteriales</taxon>
        <taxon>Clostridiales Family XVII. Incertae Sedis</taxon>
        <taxon>Thermaerobacter</taxon>
    </lineage>
</organism>
<gene>
    <name evidence="2" type="ORF">Q5761_02885</name>
</gene>
<dbReference type="EMBL" id="CP132508">
    <property type="protein sequence ID" value="WPD19632.1"/>
    <property type="molecule type" value="Genomic_DNA"/>
</dbReference>
<dbReference type="RefSeq" id="WP_318751130.1">
    <property type="nucleotide sequence ID" value="NZ_CP132508.1"/>
</dbReference>
<keyword evidence="3" id="KW-1185">Reference proteome</keyword>
<keyword evidence="1" id="KW-0812">Transmembrane</keyword>
<name>A0ABZ0QQ54_9FIRM</name>
<keyword evidence="1" id="KW-0472">Membrane</keyword>
<evidence type="ECO:0000256" key="1">
    <source>
        <dbReference type="SAM" id="Phobius"/>
    </source>
</evidence>